<dbReference type="GO" id="GO:0007166">
    <property type="term" value="P:cell surface receptor signaling pathway"/>
    <property type="evidence" value="ECO:0007669"/>
    <property type="project" value="InterPro"/>
</dbReference>
<dbReference type="InterPro" id="IPR045274">
    <property type="entry name" value="WAK-like"/>
</dbReference>
<organism evidence="3 4">
    <name type="scientific">Quercus lobata</name>
    <name type="common">Valley oak</name>
    <dbReference type="NCBI Taxonomy" id="97700"/>
    <lineage>
        <taxon>Eukaryota</taxon>
        <taxon>Viridiplantae</taxon>
        <taxon>Streptophyta</taxon>
        <taxon>Embryophyta</taxon>
        <taxon>Tracheophyta</taxon>
        <taxon>Spermatophyta</taxon>
        <taxon>Magnoliopsida</taxon>
        <taxon>eudicotyledons</taxon>
        <taxon>Gunneridae</taxon>
        <taxon>Pentapetalae</taxon>
        <taxon>rosids</taxon>
        <taxon>fabids</taxon>
        <taxon>Fagales</taxon>
        <taxon>Fagaceae</taxon>
        <taxon>Quercus</taxon>
    </lineage>
</organism>
<evidence type="ECO:0000313" key="3">
    <source>
        <dbReference type="EnsemblPlants" id="QL09p030543:mrna:CDS:1"/>
    </source>
</evidence>
<dbReference type="PANTHER" id="PTHR27005:SF283">
    <property type="entry name" value="OS02G0633066 PROTEIN"/>
    <property type="match status" value="1"/>
</dbReference>
<dbReference type="GO" id="GO:0005886">
    <property type="term" value="C:plasma membrane"/>
    <property type="evidence" value="ECO:0007669"/>
    <property type="project" value="TreeGrafter"/>
</dbReference>
<dbReference type="GO" id="GO:0005524">
    <property type="term" value="F:ATP binding"/>
    <property type="evidence" value="ECO:0007669"/>
    <property type="project" value="UniProtKB-KW"/>
</dbReference>
<keyword evidence="1" id="KW-0547">Nucleotide-binding</keyword>
<keyword evidence="2" id="KW-0067">ATP-binding</keyword>
<dbReference type="GO" id="GO:0004674">
    <property type="term" value="F:protein serine/threonine kinase activity"/>
    <property type="evidence" value="ECO:0007669"/>
    <property type="project" value="TreeGrafter"/>
</dbReference>
<dbReference type="OMA" id="IRKMEMH"/>
<evidence type="ECO:0000313" key="4">
    <source>
        <dbReference type="Proteomes" id="UP000594261"/>
    </source>
</evidence>
<accession>A0A7N2MKE3</accession>
<reference evidence="3" key="2">
    <citation type="submission" date="2021-01" db="UniProtKB">
        <authorList>
            <consortium name="EnsemblPlants"/>
        </authorList>
    </citation>
    <scope>IDENTIFICATION</scope>
</reference>
<evidence type="ECO:0000256" key="1">
    <source>
        <dbReference type="ARBA" id="ARBA00022741"/>
    </source>
</evidence>
<dbReference type="AlphaFoldDB" id="A0A7N2MKE3"/>
<dbReference type="PANTHER" id="PTHR27005">
    <property type="entry name" value="WALL-ASSOCIATED RECEPTOR KINASE-LIKE 21"/>
    <property type="match status" value="1"/>
</dbReference>
<dbReference type="InParanoid" id="A0A7N2MKE3"/>
<dbReference type="Gramene" id="QL09p030543:mrna">
    <property type="protein sequence ID" value="QL09p030543:mrna:CDS:1"/>
    <property type="gene ID" value="QL09p030543"/>
</dbReference>
<proteinExistence type="predicted"/>
<sequence length="115" mass="12898">MHFLCSLKEERLFDVLDGHIVEEGNREQLKEVAELANTCLRVKGEERATMKDVAMELAGIRKMEMHPWVDIGETLEETEHLLGETSGTYKHSSSSKATGCDSMNIHVLLALVDGR</sequence>
<dbReference type="Gene3D" id="1.10.510.10">
    <property type="entry name" value="Transferase(Phosphotransferase) domain 1"/>
    <property type="match status" value="1"/>
</dbReference>
<protein>
    <submittedName>
        <fullName evidence="3">Uncharacterized protein</fullName>
    </submittedName>
</protein>
<evidence type="ECO:0000256" key="2">
    <source>
        <dbReference type="ARBA" id="ARBA00022840"/>
    </source>
</evidence>
<dbReference type="Proteomes" id="UP000594261">
    <property type="component" value="Chromosome 9"/>
</dbReference>
<dbReference type="EnsemblPlants" id="QL09p030543:mrna">
    <property type="protein sequence ID" value="QL09p030543:mrna:CDS:1"/>
    <property type="gene ID" value="QL09p030543"/>
</dbReference>
<keyword evidence="4" id="KW-1185">Reference proteome</keyword>
<name>A0A7N2MKE3_QUELO</name>
<reference evidence="3 4" key="1">
    <citation type="journal article" date="2016" name="G3 (Bethesda)">
        <title>First Draft Assembly and Annotation of the Genome of a California Endemic Oak Quercus lobata Nee (Fagaceae).</title>
        <authorList>
            <person name="Sork V.L."/>
            <person name="Fitz-Gibbon S.T."/>
            <person name="Puiu D."/>
            <person name="Crepeau M."/>
            <person name="Gugger P.F."/>
            <person name="Sherman R."/>
            <person name="Stevens K."/>
            <person name="Langley C.H."/>
            <person name="Pellegrini M."/>
            <person name="Salzberg S.L."/>
        </authorList>
    </citation>
    <scope>NUCLEOTIDE SEQUENCE [LARGE SCALE GENOMIC DNA]</scope>
    <source>
        <strain evidence="3 4">cv. SW786</strain>
    </source>
</reference>
<dbReference type="EMBL" id="LRBV02000009">
    <property type="status" value="NOT_ANNOTATED_CDS"/>
    <property type="molecule type" value="Genomic_DNA"/>
</dbReference>